<evidence type="ECO:0000256" key="1">
    <source>
        <dbReference type="SAM" id="MobiDB-lite"/>
    </source>
</evidence>
<reference evidence="2" key="2">
    <citation type="submission" date="2020-09" db="EMBL/GenBank/DDBJ databases">
        <authorList>
            <person name="Sun Q."/>
            <person name="Zhou Y."/>
        </authorList>
    </citation>
    <scope>NUCLEOTIDE SEQUENCE</scope>
    <source>
        <strain evidence="2">CGMCC 4.7430</strain>
    </source>
</reference>
<protein>
    <submittedName>
        <fullName evidence="2">Uncharacterized protein</fullName>
    </submittedName>
</protein>
<dbReference type="EMBL" id="BMNK01000006">
    <property type="protein sequence ID" value="GGP07868.1"/>
    <property type="molecule type" value="Genomic_DNA"/>
</dbReference>
<evidence type="ECO:0000313" key="3">
    <source>
        <dbReference type="Proteomes" id="UP000660745"/>
    </source>
</evidence>
<feature type="region of interest" description="Disordered" evidence="1">
    <location>
        <begin position="50"/>
        <end position="73"/>
    </location>
</feature>
<evidence type="ECO:0000313" key="2">
    <source>
        <dbReference type="EMBL" id="GGP07868.1"/>
    </source>
</evidence>
<gene>
    <name evidence="2" type="ORF">GCM10012278_37100</name>
</gene>
<proteinExistence type="predicted"/>
<organism evidence="2 3">
    <name type="scientific">Nonomuraea glycinis</name>
    <dbReference type="NCBI Taxonomy" id="2047744"/>
    <lineage>
        <taxon>Bacteria</taxon>
        <taxon>Bacillati</taxon>
        <taxon>Actinomycetota</taxon>
        <taxon>Actinomycetes</taxon>
        <taxon>Streptosporangiales</taxon>
        <taxon>Streptosporangiaceae</taxon>
        <taxon>Nonomuraea</taxon>
    </lineage>
</organism>
<dbReference type="Proteomes" id="UP000660745">
    <property type="component" value="Unassembled WGS sequence"/>
</dbReference>
<reference evidence="2" key="1">
    <citation type="journal article" date="2014" name="Int. J. Syst. Evol. Microbiol.">
        <title>Complete genome sequence of Corynebacterium casei LMG S-19264T (=DSM 44701T), isolated from a smear-ripened cheese.</title>
        <authorList>
            <consortium name="US DOE Joint Genome Institute (JGI-PGF)"/>
            <person name="Walter F."/>
            <person name="Albersmeier A."/>
            <person name="Kalinowski J."/>
            <person name="Ruckert C."/>
        </authorList>
    </citation>
    <scope>NUCLEOTIDE SEQUENCE</scope>
    <source>
        <strain evidence="2">CGMCC 4.7430</strain>
    </source>
</reference>
<feature type="compositionally biased region" description="Polar residues" evidence="1">
    <location>
        <begin position="51"/>
        <end position="73"/>
    </location>
</feature>
<keyword evidence="3" id="KW-1185">Reference proteome</keyword>
<name>A0A918A8N8_9ACTN</name>
<accession>A0A918A8N8</accession>
<dbReference type="AlphaFoldDB" id="A0A918A8N8"/>
<comment type="caution">
    <text evidence="2">The sequence shown here is derived from an EMBL/GenBank/DDBJ whole genome shotgun (WGS) entry which is preliminary data.</text>
</comment>
<sequence length="73" mass="8230">MIEGCVRFRVVGDQWPERRFEERDLDAFAGVLPSERDRVEVAYVRVPGSSGHESSLTAQTKKLTRTSTSGMLM</sequence>